<dbReference type="Pfam" id="PF04193">
    <property type="entry name" value="PQ-loop"/>
    <property type="match status" value="2"/>
</dbReference>
<keyword evidence="2 7" id="KW-0812">Transmembrane</keyword>
<feature type="transmembrane region" description="Helical" evidence="7">
    <location>
        <begin position="229"/>
        <end position="252"/>
    </location>
</feature>
<dbReference type="GO" id="GO:0000329">
    <property type="term" value="C:fungal-type vacuole membrane"/>
    <property type="evidence" value="ECO:0007669"/>
    <property type="project" value="EnsemblFungi"/>
</dbReference>
<dbReference type="PANTHER" id="PTHR16201">
    <property type="entry name" value="SEVEN TRANSMEMBRANE PROTEIN 1-RELATED"/>
    <property type="match status" value="1"/>
</dbReference>
<keyword evidence="9" id="KW-1185">Reference proteome</keyword>
<gene>
    <name evidence="8" type="primary">KAFR0E04040</name>
    <name evidence="8" type="ORF">KAFR_0E04040</name>
</gene>
<feature type="transmembrane region" description="Helical" evidence="7">
    <location>
        <begin position="189"/>
        <end position="209"/>
    </location>
</feature>
<keyword evidence="3 7" id="KW-1133">Transmembrane helix</keyword>
<dbReference type="AlphaFoldDB" id="H2AW05"/>
<dbReference type="FunFam" id="1.20.1280.290:FF:000009">
    <property type="entry name" value="PQ loop repeat family protein"/>
    <property type="match status" value="1"/>
</dbReference>
<evidence type="ECO:0000256" key="6">
    <source>
        <dbReference type="ARBA" id="ARBA00050768"/>
    </source>
</evidence>
<dbReference type="KEGG" id="kaf:KAFR_0E04040"/>
<protein>
    <submittedName>
        <fullName evidence="8">Uncharacterized protein</fullName>
    </submittedName>
</protein>
<dbReference type="PANTHER" id="PTHR16201:SF34">
    <property type="entry name" value="LYSOSOMAL AMINO ACID TRANSPORTER 1"/>
    <property type="match status" value="1"/>
</dbReference>
<evidence type="ECO:0000256" key="1">
    <source>
        <dbReference type="ARBA" id="ARBA00004141"/>
    </source>
</evidence>
<feature type="transmembrane region" description="Helical" evidence="7">
    <location>
        <begin position="12"/>
        <end position="33"/>
    </location>
</feature>
<evidence type="ECO:0000313" key="9">
    <source>
        <dbReference type="Proteomes" id="UP000005220"/>
    </source>
</evidence>
<feature type="transmembrane region" description="Helical" evidence="7">
    <location>
        <begin position="45"/>
        <end position="66"/>
    </location>
</feature>
<organism evidence="8 9">
    <name type="scientific">Kazachstania africana (strain ATCC 22294 / BCRC 22015 / CBS 2517 / CECT 1963 / NBRC 1671 / NRRL Y-8276)</name>
    <name type="common">Yeast</name>
    <name type="synonym">Kluyveromyces africanus</name>
    <dbReference type="NCBI Taxonomy" id="1071382"/>
    <lineage>
        <taxon>Eukaryota</taxon>
        <taxon>Fungi</taxon>
        <taxon>Dikarya</taxon>
        <taxon>Ascomycota</taxon>
        <taxon>Saccharomycotina</taxon>
        <taxon>Saccharomycetes</taxon>
        <taxon>Saccharomycetales</taxon>
        <taxon>Saccharomycetaceae</taxon>
        <taxon>Kazachstania</taxon>
    </lineage>
</organism>
<evidence type="ECO:0000256" key="3">
    <source>
        <dbReference type="ARBA" id="ARBA00022989"/>
    </source>
</evidence>
<evidence type="ECO:0000256" key="5">
    <source>
        <dbReference type="ARBA" id="ARBA00038039"/>
    </source>
</evidence>
<dbReference type="Gene3D" id="1.20.1280.290">
    <property type="match status" value="2"/>
</dbReference>
<dbReference type="InterPro" id="IPR006603">
    <property type="entry name" value="PQ-loop_rpt"/>
</dbReference>
<dbReference type="GO" id="GO:0034490">
    <property type="term" value="P:basic amino acid transmembrane import into vacuole"/>
    <property type="evidence" value="ECO:0007669"/>
    <property type="project" value="EnsemblFungi"/>
</dbReference>
<dbReference type="GeneID" id="13883371"/>
<proteinExistence type="inferred from homology"/>
<dbReference type="RefSeq" id="XP_003957690.1">
    <property type="nucleotide sequence ID" value="XM_003957641.1"/>
</dbReference>
<feature type="transmembrane region" description="Helical" evidence="7">
    <location>
        <begin position="73"/>
        <end position="93"/>
    </location>
</feature>
<dbReference type="GO" id="GO:0061459">
    <property type="term" value="F:L-arginine transmembrane transporter activity"/>
    <property type="evidence" value="ECO:0007669"/>
    <property type="project" value="EnsemblFungi"/>
</dbReference>
<dbReference type="InParanoid" id="H2AW05"/>
<evidence type="ECO:0000256" key="4">
    <source>
        <dbReference type="ARBA" id="ARBA00023136"/>
    </source>
</evidence>
<keyword evidence="4 7" id="KW-0472">Membrane</keyword>
<dbReference type="FunCoup" id="H2AW05">
    <property type="interactions" value="15"/>
</dbReference>
<accession>H2AW05</accession>
<name>H2AW05_KAZAF</name>
<dbReference type="EMBL" id="HE650825">
    <property type="protein sequence ID" value="CCF58555.1"/>
    <property type="molecule type" value="Genomic_DNA"/>
</dbReference>
<sequence>MSECTRSLWPLVSTANSAIAFVTSFISLFPQIIETYRDKTVEGLSPYFLLAWVCGDITSLTGAIITKQLAFQIVLACYFLLNDLIVLGQYYYYGIIHGNKLATAGHESKPMIISRRGSAGSNASRVLVACSLALANGVEAARVTDIIPPPPTNNRLGLTLSWIGGLFYVCARIPQLVKNWQRKSTDGVSPFLFATTLACNLTYNASIFTNCKFIECSDKFEFVYNEAPFIFGSLGTVLFDLVYFYQCYVLYVDDSKWRELERNLLHETGETSPLLANTS</sequence>
<dbReference type="HOGENOM" id="CLU_019699_3_1_1"/>
<evidence type="ECO:0000256" key="7">
    <source>
        <dbReference type="SAM" id="Phobius"/>
    </source>
</evidence>
<comment type="similarity">
    <text evidence="5">Belongs to the laat-1 family.</text>
</comment>
<comment type="catalytic activity">
    <reaction evidence="6">
        <text>L-histidine(out) + L-arginine(in) = L-histidine(in) + L-arginine(out)</text>
        <dbReference type="Rhea" id="RHEA:71063"/>
        <dbReference type="ChEBI" id="CHEBI:32682"/>
        <dbReference type="ChEBI" id="CHEBI:57595"/>
    </reaction>
</comment>
<dbReference type="OrthoDB" id="8048523at2759"/>
<dbReference type="Proteomes" id="UP000005220">
    <property type="component" value="Chromosome 5"/>
</dbReference>
<dbReference type="eggNOG" id="KOG2913">
    <property type="taxonomic scope" value="Eukaryota"/>
</dbReference>
<dbReference type="InterPro" id="IPR051415">
    <property type="entry name" value="LAAT-1"/>
</dbReference>
<dbReference type="GO" id="GO:0034488">
    <property type="term" value="P:basic amino acid transmembrane export from vacuole"/>
    <property type="evidence" value="ECO:0007669"/>
    <property type="project" value="EnsemblFungi"/>
</dbReference>
<dbReference type="FunFam" id="1.20.1280.290:FF:000034">
    <property type="entry name" value="PQ loop repeat family protein"/>
    <property type="match status" value="1"/>
</dbReference>
<dbReference type="SMART" id="SM00679">
    <property type="entry name" value="CTNS"/>
    <property type="match status" value="2"/>
</dbReference>
<feature type="transmembrane region" description="Helical" evidence="7">
    <location>
        <begin position="159"/>
        <end position="177"/>
    </location>
</feature>
<evidence type="ECO:0000313" key="8">
    <source>
        <dbReference type="EMBL" id="CCF58555.1"/>
    </source>
</evidence>
<reference evidence="8 9" key="1">
    <citation type="journal article" date="2011" name="Proc. Natl. Acad. Sci. U.S.A.">
        <title>Evolutionary erosion of yeast sex chromosomes by mating-type switching accidents.</title>
        <authorList>
            <person name="Gordon J.L."/>
            <person name="Armisen D."/>
            <person name="Proux-Wera E."/>
            <person name="Oheigeartaigh S.S."/>
            <person name="Byrne K.P."/>
            <person name="Wolfe K.H."/>
        </authorList>
    </citation>
    <scope>NUCLEOTIDE SEQUENCE [LARGE SCALE GENOMIC DNA]</scope>
    <source>
        <strain evidence="9">ATCC 22294 / BCRC 22015 / CBS 2517 / CECT 1963 / NBRC 1671 / NRRL Y-8276</strain>
    </source>
</reference>
<evidence type="ECO:0000256" key="2">
    <source>
        <dbReference type="ARBA" id="ARBA00022692"/>
    </source>
</evidence>
<comment type="subcellular location">
    <subcellularLocation>
        <location evidence="1">Membrane</location>
        <topology evidence="1">Multi-pass membrane protein</topology>
    </subcellularLocation>
</comment>